<protein>
    <submittedName>
        <fullName evidence="1">Uncharacterized protein</fullName>
    </submittedName>
</protein>
<proteinExistence type="predicted"/>
<comment type="caution">
    <text evidence="1">The sequence shown here is derived from an EMBL/GenBank/DDBJ whole genome shotgun (WGS) entry which is preliminary data.</text>
</comment>
<accession>A0ABD3BTV7</accession>
<evidence type="ECO:0000313" key="1">
    <source>
        <dbReference type="EMBL" id="KAL3620729.1"/>
    </source>
</evidence>
<reference evidence="2" key="1">
    <citation type="journal article" date="2024" name="IScience">
        <title>Strigolactones Initiate the Formation of Haustorium-like Structures in Castilleja.</title>
        <authorList>
            <person name="Buerger M."/>
            <person name="Peterson D."/>
            <person name="Chory J."/>
        </authorList>
    </citation>
    <scope>NUCLEOTIDE SEQUENCE [LARGE SCALE GENOMIC DNA]</scope>
</reference>
<evidence type="ECO:0000313" key="2">
    <source>
        <dbReference type="Proteomes" id="UP001632038"/>
    </source>
</evidence>
<dbReference type="EMBL" id="JAVIJP010000066">
    <property type="protein sequence ID" value="KAL3620729.1"/>
    <property type="molecule type" value="Genomic_DNA"/>
</dbReference>
<organism evidence="1 2">
    <name type="scientific">Castilleja foliolosa</name>
    <dbReference type="NCBI Taxonomy" id="1961234"/>
    <lineage>
        <taxon>Eukaryota</taxon>
        <taxon>Viridiplantae</taxon>
        <taxon>Streptophyta</taxon>
        <taxon>Embryophyta</taxon>
        <taxon>Tracheophyta</taxon>
        <taxon>Spermatophyta</taxon>
        <taxon>Magnoliopsida</taxon>
        <taxon>eudicotyledons</taxon>
        <taxon>Gunneridae</taxon>
        <taxon>Pentapetalae</taxon>
        <taxon>asterids</taxon>
        <taxon>lamiids</taxon>
        <taxon>Lamiales</taxon>
        <taxon>Orobanchaceae</taxon>
        <taxon>Pedicularideae</taxon>
        <taxon>Castillejinae</taxon>
        <taxon>Castilleja</taxon>
    </lineage>
</organism>
<dbReference type="Proteomes" id="UP001632038">
    <property type="component" value="Unassembled WGS sequence"/>
</dbReference>
<gene>
    <name evidence="1" type="ORF">CASFOL_035641</name>
</gene>
<dbReference type="AlphaFoldDB" id="A0ABD3BTV7"/>
<keyword evidence="2" id="KW-1185">Reference proteome</keyword>
<sequence>MPNPGVVLGNACDVPVVKPFAKADALGTPNVLLLFDVEVELNTNPGVFVELMPNPGVVLGNACDVPVVKLFAKVDELGTPKIDEFVLPVAELDEPKPNLDGAGSGFGPK</sequence>
<name>A0ABD3BTV7_9LAMI</name>